<feature type="transmembrane region" description="Helical" evidence="6">
    <location>
        <begin position="262"/>
        <end position="282"/>
    </location>
</feature>
<feature type="transmembrane region" description="Helical" evidence="6">
    <location>
        <begin position="351"/>
        <end position="372"/>
    </location>
</feature>
<dbReference type="Proteomes" id="UP000318297">
    <property type="component" value="Unassembled WGS sequence"/>
</dbReference>
<dbReference type="EMBL" id="VIVQ01000001">
    <property type="protein sequence ID" value="TWE11417.1"/>
    <property type="molecule type" value="Genomic_DNA"/>
</dbReference>
<comment type="subcellular location">
    <subcellularLocation>
        <location evidence="1">Cell membrane</location>
        <topology evidence="1">Multi-pass membrane protein</topology>
    </subcellularLocation>
</comment>
<dbReference type="GO" id="GO:0022857">
    <property type="term" value="F:transmembrane transporter activity"/>
    <property type="evidence" value="ECO:0007669"/>
    <property type="project" value="InterPro"/>
</dbReference>
<dbReference type="GO" id="GO:0005886">
    <property type="term" value="C:plasma membrane"/>
    <property type="evidence" value="ECO:0007669"/>
    <property type="project" value="UniProtKB-SubCell"/>
</dbReference>
<keyword evidence="5 6" id="KW-0472">Membrane</keyword>
<dbReference type="InterPro" id="IPR011701">
    <property type="entry name" value="MFS"/>
</dbReference>
<gene>
    <name evidence="7" type="ORF">BKA23_0183</name>
</gene>
<evidence type="ECO:0000256" key="1">
    <source>
        <dbReference type="ARBA" id="ARBA00004651"/>
    </source>
</evidence>
<feature type="transmembrane region" description="Helical" evidence="6">
    <location>
        <begin position="324"/>
        <end position="345"/>
    </location>
</feature>
<dbReference type="InterPro" id="IPR036259">
    <property type="entry name" value="MFS_trans_sf"/>
</dbReference>
<protein>
    <submittedName>
        <fullName evidence="7">MFS transporter</fullName>
    </submittedName>
</protein>
<feature type="transmembrane region" description="Helical" evidence="6">
    <location>
        <begin position="419"/>
        <end position="438"/>
    </location>
</feature>
<evidence type="ECO:0000256" key="3">
    <source>
        <dbReference type="ARBA" id="ARBA00022692"/>
    </source>
</evidence>
<feature type="transmembrane region" description="Helical" evidence="6">
    <location>
        <begin position="83"/>
        <end position="101"/>
    </location>
</feature>
<evidence type="ECO:0000256" key="4">
    <source>
        <dbReference type="ARBA" id="ARBA00022989"/>
    </source>
</evidence>
<evidence type="ECO:0000313" key="7">
    <source>
        <dbReference type="EMBL" id="TWE11417.1"/>
    </source>
</evidence>
<feature type="transmembrane region" description="Helical" evidence="6">
    <location>
        <begin position="393"/>
        <end position="413"/>
    </location>
</feature>
<keyword evidence="4 6" id="KW-1133">Transmembrane helix</keyword>
<dbReference type="OrthoDB" id="3297626at2"/>
<dbReference type="PANTHER" id="PTHR23513">
    <property type="entry name" value="INTEGRAL MEMBRANE EFFLUX PROTEIN-RELATED"/>
    <property type="match status" value="1"/>
</dbReference>
<dbReference type="SUPFAM" id="SSF103473">
    <property type="entry name" value="MFS general substrate transporter"/>
    <property type="match status" value="1"/>
</dbReference>
<sequence>MTSSNGEWSVPQVVRQGTYRWFTLAYFLDELCNAVWLVTLGWIIAGTHSDWASAGILLATGVPLAFVLILCSNWVDRHTSRKVALITLALRAVVMIAWIVVVHTGAAPFATVAAIGALIGVISGVHEPAMTTYPIALLPADGQASAVVVERGTQRLSQAVGGIVAGYLLGQGGISAPAVAGAVAVVVALGILFQLSHIATPQTDASNLATHAASSDSTTSEALPDPAPAVSAVASSSDAAPVRRIKGGFDFVRAHPVLSRTLFVQAAITVAMAVVLLVTLPFRARQDGWSGQQYGATITAFGIGMTIATLVGFALQSRPERTRLVLACAMATVSGLCVVTLGVVSNWTTDLVVMAALGLSLGPAGPFLSGYLRSVTAKADDEGGEAISGRVTAVMILATDALEPLGFVVGIALAAFCPVAVPTVLMGGACTLVALWALGHVVHAPLQRPVGTERAV</sequence>
<dbReference type="RefSeq" id="WP_145224673.1">
    <property type="nucleotide sequence ID" value="NZ_VIVQ01000001.1"/>
</dbReference>
<evidence type="ECO:0000256" key="6">
    <source>
        <dbReference type="SAM" id="Phobius"/>
    </source>
</evidence>
<keyword evidence="8" id="KW-1185">Reference proteome</keyword>
<dbReference type="AlphaFoldDB" id="A0A561E723"/>
<keyword evidence="3 6" id="KW-0812">Transmembrane</keyword>
<feature type="transmembrane region" description="Helical" evidence="6">
    <location>
        <begin position="51"/>
        <end position="71"/>
    </location>
</feature>
<evidence type="ECO:0000256" key="5">
    <source>
        <dbReference type="ARBA" id="ARBA00023136"/>
    </source>
</evidence>
<comment type="caution">
    <text evidence="7">The sequence shown here is derived from an EMBL/GenBank/DDBJ whole genome shotgun (WGS) entry which is preliminary data.</text>
</comment>
<name>A0A561E723_9MICO</name>
<dbReference type="PANTHER" id="PTHR23513:SF11">
    <property type="entry name" value="STAPHYLOFERRIN A TRANSPORTER"/>
    <property type="match status" value="1"/>
</dbReference>
<dbReference type="Pfam" id="PF07690">
    <property type="entry name" value="MFS_1"/>
    <property type="match status" value="1"/>
</dbReference>
<keyword evidence="2" id="KW-1003">Cell membrane</keyword>
<proteinExistence type="predicted"/>
<accession>A0A561E723</accession>
<reference evidence="7 8" key="1">
    <citation type="submission" date="2019-06" db="EMBL/GenBank/DDBJ databases">
        <title>Sequencing the genomes of 1000 actinobacteria strains.</title>
        <authorList>
            <person name="Klenk H.-P."/>
        </authorList>
    </citation>
    <scope>NUCLEOTIDE SEQUENCE [LARGE SCALE GENOMIC DNA]</scope>
    <source>
        <strain evidence="7 8">DSM 19560</strain>
    </source>
</reference>
<organism evidence="7 8">
    <name type="scientific">Rudaeicoccus suwonensis</name>
    <dbReference type="NCBI Taxonomy" id="657409"/>
    <lineage>
        <taxon>Bacteria</taxon>
        <taxon>Bacillati</taxon>
        <taxon>Actinomycetota</taxon>
        <taxon>Actinomycetes</taxon>
        <taxon>Micrococcales</taxon>
        <taxon>Dermacoccaceae</taxon>
        <taxon>Rudaeicoccus</taxon>
    </lineage>
</organism>
<dbReference type="Gene3D" id="1.20.1250.20">
    <property type="entry name" value="MFS general substrate transporter like domains"/>
    <property type="match status" value="2"/>
</dbReference>
<feature type="transmembrane region" description="Helical" evidence="6">
    <location>
        <begin position="21"/>
        <end position="45"/>
    </location>
</feature>
<evidence type="ECO:0000256" key="2">
    <source>
        <dbReference type="ARBA" id="ARBA00022475"/>
    </source>
</evidence>
<evidence type="ECO:0000313" key="8">
    <source>
        <dbReference type="Proteomes" id="UP000318297"/>
    </source>
</evidence>
<feature type="transmembrane region" description="Helical" evidence="6">
    <location>
        <begin position="294"/>
        <end position="315"/>
    </location>
</feature>